<accession>A0A5J5EX87</accession>
<proteinExistence type="predicted"/>
<feature type="compositionally biased region" description="Basic and acidic residues" evidence="1">
    <location>
        <begin position="215"/>
        <end position="226"/>
    </location>
</feature>
<feature type="domain" description="TUG ubiquitin-like" evidence="3">
    <location>
        <begin position="7"/>
        <end position="70"/>
    </location>
</feature>
<feature type="compositionally biased region" description="Basic and acidic residues" evidence="1">
    <location>
        <begin position="428"/>
        <end position="437"/>
    </location>
</feature>
<feature type="region of interest" description="Disordered" evidence="1">
    <location>
        <begin position="421"/>
        <end position="483"/>
    </location>
</feature>
<dbReference type="SUPFAM" id="SSF54236">
    <property type="entry name" value="Ubiquitin-like"/>
    <property type="match status" value="2"/>
</dbReference>
<reference evidence="4 5" key="1">
    <citation type="submission" date="2019-09" db="EMBL/GenBank/DDBJ databases">
        <title>Draft genome of the ectomycorrhizal ascomycete Sphaerosporella brunnea.</title>
        <authorList>
            <consortium name="DOE Joint Genome Institute"/>
            <person name="Benucci G.M."/>
            <person name="Marozzi G."/>
            <person name="Antonielli L."/>
            <person name="Sanchez S."/>
            <person name="Marco P."/>
            <person name="Wang X."/>
            <person name="Falini L.B."/>
            <person name="Barry K."/>
            <person name="Haridas S."/>
            <person name="Lipzen A."/>
            <person name="Labutti K."/>
            <person name="Grigoriev I.V."/>
            <person name="Murat C."/>
            <person name="Martin F."/>
            <person name="Albertini E."/>
            <person name="Donnini D."/>
            <person name="Bonito G."/>
        </authorList>
    </citation>
    <scope>NUCLEOTIDE SEQUENCE [LARGE SCALE GENOMIC DNA]</scope>
    <source>
        <strain evidence="4 5">Sb_GMNB300</strain>
    </source>
</reference>
<organism evidence="4 5">
    <name type="scientific">Sphaerosporella brunnea</name>
    <dbReference type="NCBI Taxonomy" id="1250544"/>
    <lineage>
        <taxon>Eukaryota</taxon>
        <taxon>Fungi</taxon>
        <taxon>Dikarya</taxon>
        <taxon>Ascomycota</taxon>
        <taxon>Pezizomycotina</taxon>
        <taxon>Pezizomycetes</taxon>
        <taxon>Pezizales</taxon>
        <taxon>Pyronemataceae</taxon>
        <taxon>Sphaerosporella</taxon>
    </lineage>
</organism>
<dbReference type="InterPro" id="IPR021569">
    <property type="entry name" value="TUG-UBL1"/>
</dbReference>
<comment type="caution">
    <text evidence="4">The sequence shown here is derived from an EMBL/GenBank/DDBJ whole genome shotgun (WGS) entry which is preliminary data.</text>
</comment>
<dbReference type="EMBL" id="VXIS01000098">
    <property type="protein sequence ID" value="KAA8905573.1"/>
    <property type="molecule type" value="Genomic_DNA"/>
</dbReference>
<dbReference type="Pfam" id="PF00789">
    <property type="entry name" value="UBX"/>
    <property type="match status" value="1"/>
</dbReference>
<name>A0A5J5EX87_9PEZI</name>
<dbReference type="InterPro" id="IPR029071">
    <property type="entry name" value="Ubiquitin-like_domsf"/>
</dbReference>
<feature type="domain" description="UBX" evidence="2">
    <location>
        <begin position="336"/>
        <end position="393"/>
    </location>
</feature>
<feature type="compositionally biased region" description="Basic and acidic residues" evidence="1">
    <location>
        <begin position="452"/>
        <end position="474"/>
    </location>
</feature>
<dbReference type="CDD" id="cd01767">
    <property type="entry name" value="UBX"/>
    <property type="match status" value="1"/>
</dbReference>
<evidence type="ECO:0000313" key="5">
    <source>
        <dbReference type="Proteomes" id="UP000326924"/>
    </source>
</evidence>
<protein>
    <submittedName>
        <fullName evidence="4">GLUT4 regulating protein TUG-domain-containing protein</fullName>
    </submittedName>
</protein>
<dbReference type="GO" id="GO:0005634">
    <property type="term" value="C:nucleus"/>
    <property type="evidence" value="ECO:0007669"/>
    <property type="project" value="TreeGrafter"/>
</dbReference>
<evidence type="ECO:0000259" key="3">
    <source>
        <dbReference type="Pfam" id="PF11470"/>
    </source>
</evidence>
<feature type="region of interest" description="Disordered" evidence="1">
    <location>
        <begin position="203"/>
        <end position="260"/>
    </location>
</feature>
<feature type="compositionally biased region" description="Polar residues" evidence="1">
    <location>
        <begin position="204"/>
        <end position="213"/>
    </location>
</feature>
<dbReference type="OrthoDB" id="440781at2759"/>
<dbReference type="GO" id="GO:0012506">
    <property type="term" value="C:vesicle membrane"/>
    <property type="evidence" value="ECO:0007669"/>
    <property type="project" value="TreeGrafter"/>
</dbReference>
<dbReference type="GO" id="GO:0005737">
    <property type="term" value="C:cytoplasm"/>
    <property type="evidence" value="ECO:0007669"/>
    <property type="project" value="TreeGrafter"/>
</dbReference>
<dbReference type="PANTHER" id="PTHR46467:SF1">
    <property type="entry name" value="TETHER CONTAINING UBX DOMAIN FOR GLUT4"/>
    <property type="match status" value="1"/>
</dbReference>
<dbReference type="Pfam" id="PF11470">
    <property type="entry name" value="TUG-UBL1"/>
    <property type="match status" value="1"/>
</dbReference>
<dbReference type="Gene3D" id="3.10.20.90">
    <property type="entry name" value="Phosphatidylinositol 3-kinase Catalytic Subunit, Chain A, domain 1"/>
    <property type="match status" value="1"/>
</dbReference>
<dbReference type="PANTHER" id="PTHR46467">
    <property type="entry name" value="TETHER CONTAINING UBX DOMAIN FOR GLUT4"/>
    <property type="match status" value="1"/>
</dbReference>
<gene>
    <name evidence="4" type="ORF">FN846DRAFT_744750</name>
</gene>
<dbReference type="InParanoid" id="A0A5J5EX87"/>
<feature type="compositionally biased region" description="Low complexity" evidence="1">
    <location>
        <begin position="231"/>
        <end position="256"/>
    </location>
</feature>
<sequence>MSNVVVIWNKRPITIKTTPSKPLSEVRSEACTRFGLSNPTSYILKRGATKLDLALPFRLSSLAAGAKLDLVQTSSASVNPISIVLRTVDPVSQLSGTFAPSTSIWGILLKFEVDAKAAGNQAINITERCAPSGNQGQGRLLYVMPVVRVANRELASFAELKKTLGELGCGARELLMLRFVGTEMPYEDALMEIAGMSKELETITPASSDCNTPESDEKQEVEKQDVVMEDTPPAEQQQQQAAPSEAETAPTEAPQLEPEPEPEIAAPKIAVYQPSTSATPAAASFEVPDAAYEVGIAQLQRIKESYHTASLPQRLLSDKELAEKEAATRQEMEKINLLKIKVRYPDGYLSQQELDGKATARDLYNLVRATLRYPNEPFVLMIPPRDVIKDDACRLTLGLKLRSGASLHLAWAKEASDKAKSSPALNDELLKASKELPKPAAPKAEDYMEIDEEHKEKKKEEQPKDRKGDIEKKLKGLLRLGRK</sequence>
<dbReference type="GO" id="GO:0006886">
    <property type="term" value="P:intracellular protein transport"/>
    <property type="evidence" value="ECO:0007669"/>
    <property type="project" value="TreeGrafter"/>
</dbReference>
<evidence type="ECO:0000259" key="2">
    <source>
        <dbReference type="Pfam" id="PF00789"/>
    </source>
</evidence>
<keyword evidence="5" id="KW-1185">Reference proteome</keyword>
<dbReference type="AlphaFoldDB" id="A0A5J5EX87"/>
<evidence type="ECO:0000313" key="4">
    <source>
        <dbReference type="EMBL" id="KAA8905573.1"/>
    </source>
</evidence>
<evidence type="ECO:0000256" key="1">
    <source>
        <dbReference type="SAM" id="MobiDB-lite"/>
    </source>
</evidence>
<dbReference type="InterPro" id="IPR001012">
    <property type="entry name" value="UBX_dom"/>
</dbReference>
<dbReference type="Proteomes" id="UP000326924">
    <property type="component" value="Unassembled WGS sequence"/>
</dbReference>
<dbReference type="CDD" id="cd16105">
    <property type="entry name" value="Ubl_ASPSCR1_like"/>
    <property type="match status" value="1"/>
</dbReference>